<dbReference type="EMBL" id="SMFZ01000002">
    <property type="protein sequence ID" value="TCK21646.1"/>
    <property type="molecule type" value="Genomic_DNA"/>
</dbReference>
<feature type="domain" description="DUF4190" evidence="3">
    <location>
        <begin position="103"/>
        <end position="161"/>
    </location>
</feature>
<proteinExistence type="predicted"/>
<evidence type="ECO:0000256" key="2">
    <source>
        <dbReference type="SAM" id="Phobius"/>
    </source>
</evidence>
<gene>
    <name evidence="4" type="ORF">EV378_5635</name>
</gene>
<protein>
    <submittedName>
        <fullName evidence="4">Uncharacterized protein DUF4190</fullName>
    </submittedName>
</protein>
<feature type="compositionally biased region" description="Basic and acidic residues" evidence="1">
    <location>
        <begin position="8"/>
        <end position="17"/>
    </location>
</feature>
<keyword evidence="2" id="KW-0812">Transmembrane</keyword>
<keyword evidence="5" id="KW-1185">Reference proteome</keyword>
<feature type="compositionally biased region" description="Low complexity" evidence="1">
    <location>
        <begin position="19"/>
        <end position="33"/>
    </location>
</feature>
<feature type="region of interest" description="Disordered" evidence="1">
    <location>
        <begin position="1"/>
        <end position="61"/>
    </location>
</feature>
<evidence type="ECO:0000259" key="3">
    <source>
        <dbReference type="Pfam" id="PF13828"/>
    </source>
</evidence>
<sequence>MGTNEPGRTGDDPDAAKDPYGSPYPSGPSYSGYREGVHGEPVPESAWQDPSTQQYPAAPYPQQYPAAPYPQGYQQPPGQYPPYGGQYPAPYPYAPPYRPTNGMAVASLVLGILWIYWIGSILALIFGYLARQQIRERGEGGDGLAVAGIVLGWIGIGVIVLILVVFGIGAANGTIS</sequence>
<accession>A0A4V2PHP9</accession>
<reference evidence="4 5" key="1">
    <citation type="submission" date="2019-03" db="EMBL/GenBank/DDBJ databases">
        <title>Sequencing the genomes of 1000 actinobacteria strains.</title>
        <authorList>
            <person name="Klenk H.-P."/>
        </authorList>
    </citation>
    <scope>NUCLEOTIDE SEQUENCE [LARGE SCALE GENOMIC DNA]</scope>
    <source>
        <strain evidence="4 5">DSM 44969</strain>
    </source>
</reference>
<keyword evidence="2" id="KW-0472">Membrane</keyword>
<organism evidence="4 5">
    <name type="scientific">Pseudonocardia endophytica</name>
    <dbReference type="NCBI Taxonomy" id="401976"/>
    <lineage>
        <taxon>Bacteria</taxon>
        <taxon>Bacillati</taxon>
        <taxon>Actinomycetota</taxon>
        <taxon>Actinomycetes</taxon>
        <taxon>Pseudonocardiales</taxon>
        <taxon>Pseudonocardiaceae</taxon>
        <taxon>Pseudonocardia</taxon>
    </lineage>
</organism>
<dbReference type="Pfam" id="PF13828">
    <property type="entry name" value="DUF4190"/>
    <property type="match status" value="1"/>
</dbReference>
<comment type="caution">
    <text evidence="4">The sequence shown here is derived from an EMBL/GenBank/DDBJ whole genome shotgun (WGS) entry which is preliminary data.</text>
</comment>
<evidence type="ECO:0000313" key="5">
    <source>
        <dbReference type="Proteomes" id="UP000295560"/>
    </source>
</evidence>
<evidence type="ECO:0000256" key="1">
    <source>
        <dbReference type="SAM" id="MobiDB-lite"/>
    </source>
</evidence>
<name>A0A4V2PHP9_PSEEN</name>
<dbReference type="AlphaFoldDB" id="A0A4V2PHP9"/>
<keyword evidence="2" id="KW-1133">Transmembrane helix</keyword>
<dbReference type="OrthoDB" id="4374883at2"/>
<dbReference type="Proteomes" id="UP000295560">
    <property type="component" value="Unassembled WGS sequence"/>
</dbReference>
<feature type="transmembrane region" description="Helical" evidence="2">
    <location>
        <begin position="103"/>
        <end position="130"/>
    </location>
</feature>
<dbReference type="RefSeq" id="WP_132430371.1">
    <property type="nucleotide sequence ID" value="NZ_SMFZ01000002.1"/>
</dbReference>
<evidence type="ECO:0000313" key="4">
    <source>
        <dbReference type="EMBL" id="TCK21646.1"/>
    </source>
</evidence>
<feature type="transmembrane region" description="Helical" evidence="2">
    <location>
        <begin position="142"/>
        <end position="171"/>
    </location>
</feature>
<dbReference type="InterPro" id="IPR025241">
    <property type="entry name" value="DUF4190"/>
</dbReference>